<reference evidence="2 3" key="1">
    <citation type="submission" date="2019-06" db="EMBL/GenBank/DDBJ databases">
        <title>Genome Sequence of the Brown Rot Fungal Pathogen Monilinia laxa.</title>
        <authorList>
            <person name="De Miccolis Angelini R.M."/>
            <person name="Landi L."/>
            <person name="Abate D."/>
            <person name="Pollastro S."/>
            <person name="Romanazzi G."/>
            <person name="Faretra F."/>
        </authorList>
    </citation>
    <scope>NUCLEOTIDE SEQUENCE [LARGE SCALE GENOMIC DNA]</scope>
    <source>
        <strain evidence="2 3">Mlax316</strain>
    </source>
</reference>
<dbReference type="AlphaFoldDB" id="A0A5N6K8R2"/>
<evidence type="ECO:0000313" key="3">
    <source>
        <dbReference type="Proteomes" id="UP000326757"/>
    </source>
</evidence>
<accession>A0A5N6K8R2</accession>
<proteinExistence type="predicted"/>
<dbReference type="PANTHER" id="PTHR38788">
    <property type="entry name" value="CLR5 DOMAIN-CONTAINING PROTEIN"/>
    <property type="match status" value="1"/>
</dbReference>
<sequence>MPKDWESIKDEVEQLYVTEGQTLEQVRKTLSSTRGFGASVRSYRGMLRKWELKKYKSNNKCANQCPRDPQSNVSVEPEDPEEFLKDAGLLLLLENDHTHTHSFMGLPMNENPTRSPATDKTAHNINTPSSSDPHHSIEKPHFGYNDTLVPVSVTNGRIPATTIPSRPMKLSELLPLIHTLYPAECVFEPLLHKWQSDGEYMACAMSWLNDPVHCKHILASSPTGGNHFKLIDENVPFPERITLTKAFLKASVVHNVSPSQRIWSVIWGYTRYVDQWQTVKDNLLDASSGFIAEPGSVFHLCALAIMGEELLHGYQNRLEAIRNDIQPPTGSKLEEAKLLRREYVDILKDFRNQEVDVDISFYKYSLEILEWNEALAAQERSKIDRLLGRYRRLVGFWTGNAPSWVDGSVDRMIDNAERGCLSGNPMLLDTLAHFAFHIHASPLKNAASASNTTVPTPVPTAILALVPVDNGCRIFVDEPVELDVGRGWYTVVIMTDGWTVFVWSAVDDDTTDVLSDPNSDSGIMIEVKDAYVIWEL</sequence>
<dbReference type="EMBL" id="VIGI01000006">
    <property type="protein sequence ID" value="KAB8298851.1"/>
    <property type="molecule type" value="Genomic_DNA"/>
</dbReference>
<evidence type="ECO:0000313" key="2">
    <source>
        <dbReference type="EMBL" id="KAB8298851.1"/>
    </source>
</evidence>
<dbReference type="OrthoDB" id="823504at2759"/>
<keyword evidence="3" id="KW-1185">Reference proteome</keyword>
<comment type="caution">
    <text evidence="2">The sequence shown here is derived from an EMBL/GenBank/DDBJ whole genome shotgun (WGS) entry which is preliminary data.</text>
</comment>
<dbReference type="Proteomes" id="UP000326757">
    <property type="component" value="Unassembled WGS sequence"/>
</dbReference>
<dbReference type="Pfam" id="PF14420">
    <property type="entry name" value="Clr5"/>
    <property type="match status" value="1"/>
</dbReference>
<organism evidence="2 3">
    <name type="scientific">Monilinia laxa</name>
    <name type="common">Brown rot fungus</name>
    <name type="synonym">Sclerotinia laxa</name>
    <dbReference type="NCBI Taxonomy" id="61186"/>
    <lineage>
        <taxon>Eukaryota</taxon>
        <taxon>Fungi</taxon>
        <taxon>Dikarya</taxon>
        <taxon>Ascomycota</taxon>
        <taxon>Pezizomycotina</taxon>
        <taxon>Leotiomycetes</taxon>
        <taxon>Helotiales</taxon>
        <taxon>Sclerotiniaceae</taxon>
        <taxon>Monilinia</taxon>
    </lineage>
</organism>
<protein>
    <recommendedName>
        <fullName evidence="1">Clr5 domain-containing protein</fullName>
    </recommendedName>
</protein>
<gene>
    <name evidence="2" type="ORF">EYC80_001012</name>
</gene>
<feature type="domain" description="Clr5" evidence="1">
    <location>
        <begin position="1"/>
        <end position="54"/>
    </location>
</feature>
<name>A0A5N6K8R2_MONLA</name>
<dbReference type="InterPro" id="IPR025676">
    <property type="entry name" value="Clr5_dom"/>
</dbReference>
<dbReference type="PANTHER" id="PTHR38788:SF3">
    <property type="entry name" value="CLR5 DOMAIN-CONTAINING PROTEIN"/>
    <property type="match status" value="1"/>
</dbReference>
<evidence type="ECO:0000259" key="1">
    <source>
        <dbReference type="Pfam" id="PF14420"/>
    </source>
</evidence>